<dbReference type="InterPro" id="IPR013759">
    <property type="entry name" value="Topo_IIA_B_C"/>
</dbReference>
<evidence type="ECO:0000256" key="8">
    <source>
        <dbReference type="ARBA" id="ARBA00023235"/>
    </source>
</evidence>
<organism evidence="10 11">
    <name type="scientific">Caldisericum exile</name>
    <dbReference type="NCBI Taxonomy" id="693075"/>
    <lineage>
        <taxon>Bacteria</taxon>
        <taxon>Pseudomonadati</taxon>
        <taxon>Caldisericota/Cryosericota group</taxon>
        <taxon>Caldisericota</taxon>
        <taxon>Caldisericia</taxon>
        <taxon>Caldisericales</taxon>
        <taxon>Caldisericaceae</taxon>
        <taxon>Caldisericum</taxon>
    </lineage>
</organism>
<dbReference type="PRINTS" id="PR01159">
    <property type="entry name" value="DNAGYRASEB"/>
</dbReference>
<reference evidence="10 11" key="1">
    <citation type="submission" date="2018-01" db="EMBL/GenBank/DDBJ databases">
        <title>Metagenomic assembled genomes from two thermal pools in the Uzon Caldera, Kamchatka, Russia.</title>
        <authorList>
            <person name="Wilkins L."/>
            <person name="Ettinger C."/>
        </authorList>
    </citation>
    <scope>NUCLEOTIDE SEQUENCE [LARGE SCALE GENOMIC DNA]</scope>
    <source>
        <strain evidence="10">ARK-10</strain>
    </source>
</reference>
<sequence>PPLYRVSYDKEVRYAYSDEELKHIMEHLKDPNKAEVQRYKGLGEMDPQQLWETTMDPTRRIIKRVTIEEAEQADKLFELLMGSEVQPRKEFIMNHAKEVVNLDI</sequence>
<dbReference type="InterPro" id="IPR013760">
    <property type="entry name" value="Topo_IIA-like_dom_sf"/>
</dbReference>
<evidence type="ECO:0000256" key="1">
    <source>
        <dbReference type="ARBA" id="ARBA00000185"/>
    </source>
</evidence>
<evidence type="ECO:0000256" key="2">
    <source>
        <dbReference type="ARBA" id="ARBA00010708"/>
    </source>
</evidence>
<evidence type="ECO:0000313" key="10">
    <source>
        <dbReference type="EMBL" id="PMP82776.1"/>
    </source>
</evidence>
<accession>A0A2J6X702</accession>
<dbReference type="AlphaFoldDB" id="A0A2J6X702"/>
<dbReference type="Proteomes" id="UP000236910">
    <property type="component" value="Unassembled WGS sequence"/>
</dbReference>
<dbReference type="SUPFAM" id="SSF56719">
    <property type="entry name" value="Type II DNA topoisomerase"/>
    <property type="match status" value="1"/>
</dbReference>
<evidence type="ECO:0000256" key="3">
    <source>
        <dbReference type="ARBA" id="ARBA00012895"/>
    </source>
</evidence>
<keyword evidence="6" id="KW-0799">Topoisomerase</keyword>
<dbReference type="Gene3D" id="3.40.50.670">
    <property type="match status" value="1"/>
</dbReference>
<evidence type="ECO:0000256" key="6">
    <source>
        <dbReference type="ARBA" id="ARBA00023029"/>
    </source>
</evidence>
<dbReference type="InterPro" id="IPR000565">
    <property type="entry name" value="Topo_IIA_B"/>
</dbReference>
<comment type="caution">
    <text evidence="10">The sequence shown here is derived from an EMBL/GenBank/DDBJ whole genome shotgun (WGS) entry which is preliminary data.</text>
</comment>
<dbReference type="GO" id="GO:0006265">
    <property type="term" value="P:DNA topological change"/>
    <property type="evidence" value="ECO:0007669"/>
    <property type="project" value="InterPro"/>
</dbReference>
<dbReference type="EMBL" id="PNIX01000176">
    <property type="protein sequence ID" value="PMP82776.1"/>
    <property type="molecule type" value="Genomic_DNA"/>
</dbReference>
<evidence type="ECO:0000259" key="9">
    <source>
        <dbReference type="Pfam" id="PF00986"/>
    </source>
</evidence>
<dbReference type="GO" id="GO:0003918">
    <property type="term" value="F:DNA topoisomerase type II (double strand cut, ATP-hydrolyzing) activity"/>
    <property type="evidence" value="ECO:0007669"/>
    <property type="project" value="UniProtKB-EC"/>
</dbReference>
<comment type="similarity">
    <text evidence="2">Belongs to the type II topoisomerase GyrB family.</text>
</comment>
<keyword evidence="5" id="KW-0067">ATP-binding</keyword>
<dbReference type="EC" id="5.6.2.2" evidence="3"/>
<evidence type="ECO:0000256" key="7">
    <source>
        <dbReference type="ARBA" id="ARBA00023125"/>
    </source>
</evidence>
<keyword evidence="4" id="KW-0547">Nucleotide-binding</keyword>
<evidence type="ECO:0000256" key="5">
    <source>
        <dbReference type="ARBA" id="ARBA00022840"/>
    </source>
</evidence>
<evidence type="ECO:0000256" key="4">
    <source>
        <dbReference type="ARBA" id="ARBA00022741"/>
    </source>
</evidence>
<evidence type="ECO:0000313" key="11">
    <source>
        <dbReference type="Proteomes" id="UP000236910"/>
    </source>
</evidence>
<dbReference type="PANTHER" id="PTHR45866:SF1">
    <property type="entry name" value="DNA GYRASE SUBUNIT B, MITOCHONDRIAL"/>
    <property type="match status" value="1"/>
</dbReference>
<dbReference type="PANTHER" id="PTHR45866">
    <property type="entry name" value="DNA GYRASE/TOPOISOMERASE SUBUNIT B"/>
    <property type="match status" value="1"/>
</dbReference>
<gene>
    <name evidence="10" type="ORF">C0175_03035</name>
</gene>
<feature type="domain" description="DNA gyrase B subunit C-terminal" evidence="9">
    <location>
        <begin position="32"/>
        <end position="93"/>
    </location>
</feature>
<comment type="catalytic activity">
    <reaction evidence="1">
        <text>ATP-dependent breakage, passage and rejoining of double-stranded DNA.</text>
        <dbReference type="EC" id="5.6.2.2"/>
    </reaction>
</comment>
<keyword evidence="7" id="KW-0238">DNA-binding</keyword>
<proteinExistence type="inferred from homology"/>
<protein>
    <recommendedName>
        <fullName evidence="3">DNA topoisomerase (ATP-hydrolyzing)</fullName>
        <ecNumber evidence="3">5.6.2.2</ecNumber>
    </recommendedName>
</protein>
<dbReference type="GO" id="GO:0005524">
    <property type="term" value="F:ATP binding"/>
    <property type="evidence" value="ECO:0007669"/>
    <property type="project" value="UniProtKB-KW"/>
</dbReference>
<dbReference type="Pfam" id="PF00986">
    <property type="entry name" value="DNA_gyraseB_C"/>
    <property type="match status" value="1"/>
</dbReference>
<name>A0A2J6X702_9BACT</name>
<keyword evidence="8 10" id="KW-0413">Isomerase</keyword>
<dbReference type="GO" id="GO:0003677">
    <property type="term" value="F:DNA binding"/>
    <property type="evidence" value="ECO:0007669"/>
    <property type="project" value="UniProtKB-KW"/>
</dbReference>
<dbReference type="InterPro" id="IPR002288">
    <property type="entry name" value="DNA_gyrase_B_C"/>
</dbReference>
<feature type="non-terminal residue" evidence="10">
    <location>
        <position position="1"/>
    </location>
</feature>